<protein>
    <recommendedName>
        <fullName evidence="1">PRTase-CE domain-containing protein</fullName>
    </recommendedName>
</protein>
<reference evidence="2 3" key="1">
    <citation type="submission" date="2020-12" db="EMBL/GenBank/DDBJ databases">
        <title>A novel species.</title>
        <authorList>
            <person name="Li K."/>
        </authorList>
    </citation>
    <scope>NUCLEOTIDE SEQUENCE [LARGE SCALE GENOMIC DNA]</scope>
    <source>
        <strain evidence="2 3">ZYC-3</strain>
    </source>
</reference>
<accession>A0A7T7I4E2</accession>
<name>A0A7T7I4E2_9ACTN</name>
<dbReference type="AlphaFoldDB" id="A0A7T7I4E2"/>
<keyword evidence="3" id="KW-1185">Reference proteome</keyword>
<proteinExistence type="predicted"/>
<evidence type="ECO:0000313" key="2">
    <source>
        <dbReference type="EMBL" id="QQM40801.1"/>
    </source>
</evidence>
<sequence>MRYGDSYGPFSDYSAPFWESIDVSAISDEHVVSKLHLLDNLEVSSPYRGTSVPVWRRIWKSLDCLDHFSDVPQEWKHAALFLFANTVYLPQVLLNDAWRALYLELCERELGCDSVGARQRILDSIHIFENDPSAMTGTFCHVNGLEGRLDNQRLQRVEGVDKLADVLLDLLNPAKRDRARAMLVPLFAKPYWVILVDKSLSGHSLETDLRRLAIARSIAEKVGFKPPKVVVLCQVLTSKAVDAIQAIVQDLPAGALAWYCAVLFDDRHSITHPDSTLIADVAIRESALELCHWFSARFIKSDSRLARMRDRSGDDLEFGYRACGLTLVDYSNCPTDSLPIFWYATEPTAEDIYVGPYVRVHSRIGNQSAEPSSNKWIDLESNQDIVDALRDSAQGGAS</sequence>
<gene>
    <name evidence="2" type="ORF">JEQ17_15815</name>
</gene>
<evidence type="ECO:0000313" key="3">
    <source>
        <dbReference type="Proteomes" id="UP000595636"/>
    </source>
</evidence>
<dbReference type="Pfam" id="PF24390">
    <property type="entry name" value="PRTase-CE"/>
    <property type="match status" value="1"/>
</dbReference>
<dbReference type="Proteomes" id="UP000595636">
    <property type="component" value="Chromosome"/>
</dbReference>
<dbReference type="EMBL" id="CP066831">
    <property type="protein sequence ID" value="QQM40801.1"/>
    <property type="molecule type" value="Genomic_DNA"/>
</dbReference>
<evidence type="ECO:0000259" key="1">
    <source>
        <dbReference type="Pfam" id="PF24390"/>
    </source>
</evidence>
<feature type="domain" description="PRTase-CE" evidence="1">
    <location>
        <begin position="180"/>
        <end position="345"/>
    </location>
</feature>
<dbReference type="KEGG" id="slf:JEQ17_15815"/>
<dbReference type="InterPro" id="IPR056920">
    <property type="entry name" value="PRTase-CE"/>
</dbReference>
<dbReference type="RefSeq" id="WP_200395856.1">
    <property type="nucleotide sequence ID" value="NZ_CP066831.1"/>
</dbReference>
<organism evidence="2 3">
    <name type="scientific">Streptomyces liliifuscus</name>
    <dbReference type="NCBI Taxonomy" id="2797636"/>
    <lineage>
        <taxon>Bacteria</taxon>
        <taxon>Bacillati</taxon>
        <taxon>Actinomycetota</taxon>
        <taxon>Actinomycetes</taxon>
        <taxon>Kitasatosporales</taxon>
        <taxon>Streptomycetaceae</taxon>
        <taxon>Streptomyces</taxon>
    </lineage>
</organism>